<evidence type="ECO:0000313" key="2">
    <source>
        <dbReference type="EMBL" id="KAF0528109.1"/>
    </source>
</evidence>
<dbReference type="Proteomes" id="UP000439903">
    <property type="component" value="Unassembled WGS sequence"/>
</dbReference>
<dbReference type="OrthoDB" id="10427452at2759"/>
<sequence>MSDSESNNEPDNKIDQGICLNFLLAKNPKDKATQNAGSGHIQTELIDQLFSDNDNEDNSDNKDNWKDINNNKTSEYSTDDDLTDEFISFDAPNGGSYNDNSDEPINNKPFLVFT</sequence>
<keyword evidence="3" id="KW-1185">Reference proteome</keyword>
<dbReference type="AlphaFoldDB" id="A0A8H4ASD2"/>
<reference evidence="2 3" key="1">
    <citation type="journal article" date="2019" name="Environ. Microbiol.">
        <title>At the nexus of three kingdoms: the genome of the mycorrhizal fungus Gigaspora margarita provides insights into plant, endobacterial and fungal interactions.</title>
        <authorList>
            <person name="Venice F."/>
            <person name="Ghignone S."/>
            <person name="Salvioli di Fossalunga A."/>
            <person name="Amselem J."/>
            <person name="Novero M."/>
            <person name="Xianan X."/>
            <person name="Sedzielewska Toro K."/>
            <person name="Morin E."/>
            <person name="Lipzen A."/>
            <person name="Grigoriev I.V."/>
            <person name="Henrissat B."/>
            <person name="Martin F.M."/>
            <person name="Bonfante P."/>
        </authorList>
    </citation>
    <scope>NUCLEOTIDE SEQUENCE [LARGE SCALE GENOMIC DNA]</scope>
    <source>
        <strain evidence="2 3">BEG34</strain>
    </source>
</reference>
<name>A0A8H4ASD2_GIGMA</name>
<comment type="caution">
    <text evidence="2">The sequence shown here is derived from an EMBL/GenBank/DDBJ whole genome shotgun (WGS) entry which is preliminary data.</text>
</comment>
<proteinExistence type="predicted"/>
<feature type="region of interest" description="Disordered" evidence="1">
    <location>
        <begin position="49"/>
        <end position="114"/>
    </location>
</feature>
<organism evidence="2 3">
    <name type="scientific">Gigaspora margarita</name>
    <dbReference type="NCBI Taxonomy" id="4874"/>
    <lineage>
        <taxon>Eukaryota</taxon>
        <taxon>Fungi</taxon>
        <taxon>Fungi incertae sedis</taxon>
        <taxon>Mucoromycota</taxon>
        <taxon>Glomeromycotina</taxon>
        <taxon>Glomeromycetes</taxon>
        <taxon>Diversisporales</taxon>
        <taxon>Gigasporaceae</taxon>
        <taxon>Gigaspora</taxon>
    </lineage>
</organism>
<protein>
    <submittedName>
        <fullName evidence="2">Uncharacterized protein</fullName>
    </submittedName>
</protein>
<dbReference type="EMBL" id="WTPW01000270">
    <property type="protein sequence ID" value="KAF0528109.1"/>
    <property type="molecule type" value="Genomic_DNA"/>
</dbReference>
<evidence type="ECO:0000313" key="3">
    <source>
        <dbReference type="Proteomes" id="UP000439903"/>
    </source>
</evidence>
<gene>
    <name evidence="2" type="ORF">F8M41_013261</name>
</gene>
<accession>A0A8H4ASD2</accession>
<evidence type="ECO:0000256" key="1">
    <source>
        <dbReference type="SAM" id="MobiDB-lite"/>
    </source>
</evidence>